<keyword evidence="6" id="KW-1185">Reference proteome</keyword>
<evidence type="ECO:0000313" key="6">
    <source>
        <dbReference type="Proteomes" id="UP001609219"/>
    </source>
</evidence>
<keyword evidence="2" id="KW-0812">Transmembrane</keyword>
<keyword evidence="2" id="KW-0472">Membrane</keyword>
<evidence type="ECO:0000256" key="2">
    <source>
        <dbReference type="SAM" id="Phobius"/>
    </source>
</evidence>
<evidence type="ECO:0000313" key="3">
    <source>
        <dbReference type="EMBL" id="MFH5228604.1"/>
    </source>
</evidence>
<dbReference type="Proteomes" id="UP001609219">
    <property type="component" value="Unassembled WGS sequence"/>
</dbReference>
<feature type="compositionally biased region" description="Low complexity" evidence="1">
    <location>
        <begin position="50"/>
        <end position="61"/>
    </location>
</feature>
<reference evidence="5 6" key="1">
    <citation type="submission" date="2024-10" db="EMBL/GenBank/DDBJ databases">
        <authorList>
            <person name="Riesco R."/>
        </authorList>
    </citation>
    <scope>NUCLEOTIDE SEQUENCE [LARGE SCALE GENOMIC DNA]</scope>
    <source>
        <strain evidence="4 5">NCIMB 15448</strain>
        <strain evidence="3 6">NCIMB 15450</strain>
    </source>
</reference>
<evidence type="ECO:0000313" key="5">
    <source>
        <dbReference type="Proteomes" id="UP001609176"/>
    </source>
</evidence>
<evidence type="ECO:0000313" key="4">
    <source>
        <dbReference type="EMBL" id="MFH5243738.1"/>
    </source>
</evidence>
<evidence type="ECO:0000256" key="1">
    <source>
        <dbReference type="SAM" id="MobiDB-lite"/>
    </source>
</evidence>
<feature type="compositionally biased region" description="Gly residues" evidence="1">
    <location>
        <begin position="62"/>
        <end position="76"/>
    </location>
</feature>
<feature type="region of interest" description="Disordered" evidence="1">
    <location>
        <begin position="36"/>
        <end position="76"/>
    </location>
</feature>
<organism evidence="4 5">
    <name type="scientific">Antrihabitans spumae</name>
    <dbReference type="NCBI Taxonomy" id="3373370"/>
    <lineage>
        <taxon>Bacteria</taxon>
        <taxon>Bacillati</taxon>
        <taxon>Actinomycetota</taxon>
        <taxon>Actinomycetes</taxon>
        <taxon>Mycobacteriales</taxon>
        <taxon>Nocardiaceae</taxon>
        <taxon>Antrihabitans</taxon>
    </lineage>
</organism>
<dbReference type="EMBL" id="JBIMSN010000032">
    <property type="protein sequence ID" value="MFH5228604.1"/>
    <property type="molecule type" value="Genomic_DNA"/>
</dbReference>
<dbReference type="Proteomes" id="UP001609176">
    <property type="component" value="Unassembled WGS sequence"/>
</dbReference>
<dbReference type="EMBL" id="JBIMSP010000030">
    <property type="protein sequence ID" value="MFH5243738.1"/>
    <property type="molecule type" value="Genomic_DNA"/>
</dbReference>
<dbReference type="RefSeq" id="WP_395125252.1">
    <property type="nucleotide sequence ID" value="NZ_JBIMSN010000032.1"/>
</dbReference>
<feature type="transmembrane region" description="Helical" evidence="2">
    <location>
        <begin position="6"/>
        <end position="27"/>
    </location>
</feature>
<protein>
    <recommendedName>
        <fullName evidence="7">Methanol dehydrogenase</fullName>
    </recommendedName>
</protein>
<evidence type="ECO:0008006" key="7">
    <source>
        <dbReference type="Google" id="ProtNLM"/>
    </source>
</evidence>
<name>A0ABW7KMM8_9NOCA</name>
<accession>A0ABW7KMM8</accession>
<proteinExistence type="predicted"/>
<keyword evidence="2" id="KW-1133">Transmembrane helix</keyword>
<sequence length="76" mass="7917">MDIWDILLSIWMVFLVLVSARVIYVFVRNRRSYDRELARGSGASGGSNEGDSSGHSWFDGGSDSGGSGGCGGGGGN</sequence>
<comment type="caution">
    <text evidence="4">The sequence shown here is derived from an EMBL/GenBank/DDBJ whole genome shotgun (WGS) entry which is preliminary data.</text>
</comment>
<gene>
    <name evidence="4" type="ORF">ACHIPV_17915</name>
    <name evidence="3" type="ORF">ACHIRB_08445</name>
</gene>